<evidence type="ECO:0000313" key="2">
    <source>
        <dbReference type="EMBL" id="BCJ65213.1"/>
    </source>
</evidence>
<proteinExistence type="predicted"/>
<keyword evidence="1" id="KW-1133">Transmembrane helix</keyword>
<evidence type="ECO:0008006" key="4">
    <source>
        <dbReference type="Google" id="ProtNLM"/>
    </source>
</evidence>
<dbReference type="KEGG" id="pry:Prubr_22340"/>
<keyword evidence="3" id="KW-1185">Reference proteome</keyword>
<organism evidence="2 3">
    <name type="scientific">Polymorphospora rubra</name>
    <dbReference type="NCBI Taxonomy" id="338584"/>
    <lineage>
        <taxon>Bacteria</taxon>
        <taxon>Bacillati</taxon>
        <taxon>Actinomycetota</taxon>
        <taxon>Actinomycetes</taxon>
        <taxon>Micromonosporales</taxon>
        <taxon>Micromonosporaceae</taxon>
        <taxon>Polymorphospora</taxon>
    </lineage>
</organism>
<feature type="transmembrane region" description="Helical" evidence="1">
    <location>
        <begin position="111"/>
        <end position="131"/>
    </location>
</feature>
<gene>
    <name evidence="2" type="ORF">Prubr_22340</name>
</gene>
<evidence type="ECO:0000256" key="1">
    <source>
        <dbReference type="SAM" id="Phobius"/>
    </source>
</evidence>
<dbReference type="EMBL" id="AP023359">
    <property type="protein sequence ID" value="BCJ65213.1"/>
    <property type="molecule type" value="Genomic_DNA"/>
</dbReference>
<feature type="transmembrane region" description="Helical" evidence="1">
    <location>
        <begin position="54"/>
        <end position="71"/>
    </location>
</feature>
<keyword evidence="1" id="KW-0472">Membrane</keyword>
<name>A0A810N098_9ACTN</name>
<dbReference type="Proteomes" id="UP000680866">
    <property type="component" value="Chromosome"/>
</dbReference>
<accession>A0A810N098</accession>
<feature type="transmembrane region" description="Helical" evidence="1">
    <location>
        <begin position="83"/>
        <end position="105"/>
    </location>
</feature>
<keyword evidence="1" id="KW-0812">Transmembrane</keyword>
<evidence type="ECO:0000313" key="3">
    <source>
        <dbReference type="Proteomes" id="UP000680866"/>
    </source>
</evidence>
<feature type="transmembrane region" description="Helical" evidence="1">
    <location>
        <begin position="21"/>
        <end position="42"/>
    </location>
</feature>
<dbReference type="RefSeq" id="WP_212824538.1">
    <property type="nucleotide sequence ID" value="NZ_AP023359.1"/>
</dbReference>
<protein>
    <recommendedName>
        <fullName evidence="4">DUF3054 domain-containing protein</fullName>
    </recommendedName>
</protein>
<dbReference type="AlphaFoldDB" id="A0A810N098"/>
<reference evidence="2" key="1">
    <citation type="submission" date="2020-08" db="EMBL/GenBank/DDBJ databases">
        <title>Whole genome shotgun sequence of Polymorphospora rubra NBRC 101157.</title>
        <authorList>
            <person name="Komaki H."/>
            <person name="Tamura T."/>
        </authorList>
    </citation>
    <scope>NUCLEOTIDE SEQUENCE</scope>
    <source>
        <strain evidence="2">NBRC 101157</strain>
    </source>
</reference>
<sequence>MTDETSPTYPRRDAEGRIQHLPDLLGVALAGLVIGVLALVVFDAGFALLGFGEFGRANGWLAIILPAWIFVEEFRAWSYGPARIAAALVAAAVSITAGLLAAGLAEELPPLASGSIAAGVFALVYSLIWFYGVRWLTHRVG</sequence>